<protein>
    <submittedName>
        <fullName evidence="2">Transposable element Tcb2 transposase</fullName>
    </submittedName>
</protein>
<accession>E2BGR3</accession>
<dbReference type="EMBL" id="GL448221">
    <property type="protein sequence ID" value="EFN85118.1"/>
    <property type="molecule type" value="Genomic_DNA"/>
</dbReference>
<proteinExistence type="predicted"/>
<dbReference type="AlphaFoldDB" id="E2BGR3"/>
<evidence type="ECO:0000313" key="3">
    <source>
        <dbReference type="Proteomes" id="UP000008237"/>
    </source>
</evidence>
<dbReference type="GO" id="GO:0006313">
    <property type="term" value="P:DNA transposition"/>
    <property type="evidence" value="ECO:0007669"/>
    <property type="project" value="InterPro"/>
</dbReference>
<dbReference type="GO" id="GO:0015074">
    <property type="term" value="P:DNA integration"/>
    <property type="evidence" value="ECO:0007669"/>
    <property type="project" value="InterPro"/>
</dbReference>
<dbReference type="OMA" id="AHEHENW"/>
<feature type="non-terminal residue" evidence="2">
    <location>
        <position position="1"/>
    </location>
</feature>
<feature type="non-terminal residue" evidence="2">
    <location>
        <position position="134"/>
    </location>
</feature>
<name>E2BGR3_HARSA</name>
<organism evidence="3">
    <name type="scientific">Harpegnathos saltator</name>
    <name type="common">Jerdon's jumping ant</name>
    <dbReference type="NCBI Taxonomy" id="610380"/>
    <lineage>
        <taxon>Eukaryota</taxon>
        <taxon>Metazoa</taxon>
        <taxon>Ecdysozoa</taxon>
        <taxon>Arthropoda</taxon>
        <taxon>Hexapoda</taxon>
        <taxon>Insecta</taxon>
        <taxon>Pterygota</taxon>
        <taxon>Neoptera</taxon>
        <taxon>Endopterygota</taxon>
        <taxon>Hymenoptera</taxon>
        <taxon>Apocrita</taxon>
        <taxon>Aculeata</taxon>
        <taxon>Formicoidea</taxon>
        <taxon>Formicidae</taxon>
        <taxon>Ponerinae</taxon>
        <taxon>Ponerini</taxon>
        <taxon>Harpegnathos</taxon>
    </lineage>
</organism>
<dbReference type="Pfam" id="PF01498">
    <property type="entry name" value="HTH_Tnp_Tc3_2"/>
    <property type="match status" value="1"/>
</dbReference>
<dbReference type="STRING" id="610380.E2BGR3"/>
<reference evidence="2 3" key="1">
    <citation type="journal article" date="2010" name="Science">
        <title>Genomic comparison of the ants Camponotus floridanus and Harpegnathos saltator.</title>
        <authorList>
            <person name="Bonasio R."/>
            <person name="Zhang G."/>
            <person name="Ye C."/>
            <person name="Mutti N.S."/>
            <person name="Fang X."/>
            <person name="Qin N."/>
            <person name="Donahue G."/>
            <person name="Yang P."/>
            <person name="Li Q."/>
            <person name="Li C."/>
            <person name="Zhang P."/>
            <person name="Huang Z."/>
            <person name="Berger S.L."/>
            <person name="Reinberg D."/>
            <person name="Wang J."/>
            <person name="Liebig J."/>
        </authorList>
    </citation>
    <scope>NUCLEOTIDE SEQUENCE [LARGE SCALE GENOMIC DNA]</scope>
    <source>
        <strain evidence="2 3">R22 G/1</strain>
    </source>
</reference>
<gene>
    <name evidence="2" type="ORF">EAI_09587</name>
</gene>
<dbReference type="InParanoid" id="E2BGR3"/>
<dbReference type="InterPro" id="IPR002492">
    <property type="entry name" value="Transposase_Tc1-like"/>
</dbReference>
<feature type="domain" description="Transposase Tc1-like" evidence="1">
    <location>
        <begin position="38"/>
        <end position="101"/>
    </location>
</feature>
<dbReference type="GO" id="GO:0003677">
    <property type="term" value="F:DNA binding"/>
    <property type="evidence" value="ECO:0007669"/>
    <property type="project" value="InterPro"/>
</dbReference>
<evidence type="ECO:0000313" key="2">
    <source>
        <dbReference type="EMBL" id="EFN85118.1"/>
    </source>
</evidence>
<dbReference type="Proteomes" id="UP000008237">
    <property type="component" value="Unassembled WGS sequence"/>
</dbReference>
<keyword evidence="3" id="KW-1185">Reference proteome</keyword>
<evidence type="ECO:0000259" key="1">
    <source>
        <dbReference type="Pfam" id="PF01498"/>
    </source>
</evidence>
<sequence>SVSAVQRGYTRNLETNSFQRRSVSGRLHITDERDDQFIVLNSLRNRHQTAVQIQNSLRDVFHNNVCVNTVRNRMRENGFFARRPAGVLSVTCLHRVARLDFVVNRRHWMYADWSNILFSDEFRYALFSPGGRER</sequence>